<gene>
    <name evidence="2" type="ORF">NNJEOMEG_02560</name>
</gene>
<reference evidence="2 3" key="2">
    <citation type="submission" date="2020-05" db="EMBL/GenBank/DDBJ databases">
        <title>Draft genome sequence of Desulfovibrio sp. strainFSS-1.</title>
        <authorList>
            <person name="Shimoshige H."/>
            <person name="Kobayashi H."/>
            <person name="Maekawa T."/>
        </authorList>
    </citation>
    <scope>NUCLEOTIDE SEQUENCE [LARGE SCALE GENOMIC DNA]</scope>
    <source>
        <strain evidence="2 3">SIID29052-01</strain>
    </source>
</reference>
<evidence type="ECO:0000313" key="3">
    <source>
        <dbReference type="Proteomes" id="UP000494245"/>
    </source>
</evidence>
<dbReference type="RefSeq" id="WP_173085043.1">
    <property type="nucleotide sequence ID" value="NZ_BLTE01000011.1"/>
</dbReference>
<keyword evidence="1" id="KW-0472">Membrane</keyword>
<dbReference type="AlphaFoldDB" id="A0A6V8LQC0"/>
<evidence type="ECO:0000313" key="2">
    <source>
        <dbReference type="EMBL" id="GFK94713.1"/>
    </source>
</evidence>
<keyword evidence="1" id="KW-1133">Transmembrane helix</keyword>
<evidence type="ECO:0008006" key="4">
    <source>
        <dbReference type="Google" id="ProtNLM"/>
    </source>
</evidence>
<sequence>MRRQIQPFDPSAYDAGCLALRTRLDRLARLEALGRADAVERNLTRTARDLDEHFEAAFVALGIQRSFAPDAQTFPRDLPRRDALPGQDATGGRGARCLIRQFRQAHALVMESLPWPVRESLDRARRRTRRTMGTVLALAACAAVLILAWPALRGVWHGFERANFVHDFVLQAADRPGVRIAGVYGPEVQDGLRWRWGWGTRSIIALELNRPEPVRLDFAVSNPLEGQTLSVIVNGETLAHHGPLPAATGMARSASGSVRFQGKAGLNAIVIEHPLMNHFTFTGDDTPYSVAFLELVLSTGLRAGR</sequence>
<keyword evidence="3" id="KW-1185">Reference proteome</keyword>
<dbReference type="EMBL" id="BLTE01000011">
    <property type="protein sequence ID" value="GFK94713.1"/>
    <property type="molecule type" value="Genomic_DNA"/>
</dbReference>
<accession>A0A6V8LQC0</accession>
<reference evidence="2 3" key="1">
    <citation type="submission" date="2020-04" db="EMBL/GenBank/DDBJ databases">
        <authorList>
            <consortium name="Desulfovibrio sp. FSS-1 genome sequencing consortium"/>
            <person name="Shimoshige H."/>
            <person name="Kobayashi H."/>
            <person name="Maekawa T."/>
        </authorList>
    </citation>
    <scope>NUCLEOTIDE SEQUENCE [LARGE SCALE GENOMIC DNA]</scope>
    <source>
        <strain evidence="2 3">SIID29052-01</strain>
    </source>
</reference>
<name>A0A6V8LQC0_9BACT</name>
<comment type="caution">
    <text evidence="2">The sequence shown here is derived from an EMBL/GenBank/DDBJ whole genome shotgun (WGS) entry which is preliminary data.</text>
</comment>
<keyword evidence="1" id="KW-0812">Transmembrane</keyword>
<dbReference type="Proteomes" id="UP000494245">
    <property type="component" value="Unassembled WGS sequence"/>
</dbReference>
<evidence type="ECO:0000256" key="1">
    <source>
        <dbReference type="SAM" id="Phobius"/>
    </source>
</evidence>
<feature type="transmembrane region" description="Helical" evidence="1">
    <location>
        <begin position="133"/>
        <end position="152"/>
    </location>
</feature>
<proteinExistence type="predicted"/>
<organism evidence="2 3">
    <name type="scientific">Fundidesulfovibrio magnetotacticus</name>
    <dbReference type="NCBI Taxonomy" id="2730080"/>
    <lineage>
        <taxon>Bacteria</taxon>
        <taxon>Pseudomonadati</taxon>
        <taxon>Thermodesulfobacteriota</taxon>
        <taxon>Desulfovibrionia</taxon>
        <taxon>Desulfovibrionales</taxon>
        <taxon>Desulfovibrionaceae</taxon>
        <taxon>Fundidesulfovibrio</taxon>
    </lineage>
</organism>
<protein>
    <recommendedName>
        <fullName evidence="4">DUF4115 domain-containing protein</fullName>
    </recommendedName>
</protein>